<evidence type="ECO:0000256" key="20">
    <source>
        <dbReference type="RuleBase" id="RU000687"/>
    </source>
</evidence>
<keyword evidence="9" id="KW-1015">Disulfide bond</keyword>
<evidence type="ECO:0000256" key="17">
    <source>
        <dbReference type="ARBA" id="ARBA00064898"/>
    </source>
</evidence>
<evidence type="ECO:0000256" key="16">
    <source>
        <dbReference type="ARBA" id="ARBA00061437"/>
    </source>
</evidence>
<dbReference type="Gene3D" id="2.70.170.10">
    <property type="entry name" value="Neurotransmitter-gated ion-channel ligand-binding domain"/>
    <property type="match status" value="1"/>
</dbReference>
<feature type="transmembrane region" description="Helical" evidence="20">
    <location>
        <begin position="431"/>
        <end position="449"/>
    </location>
</feature>
<dbReference type="InterPro" id="IPR038050">
    <property type="entry name" value="Neuro_actylchol_rec"/>
</dbReference>
<dbReference type="InterPro" id="IPR018000">
    <property type="entry name" value="Neurotransmitter_ion_chnl_CS"/>
</dbReference>
<sequence length="450" mass="51000">MSIRLHALLILCLSFTLGGCMYPSNHWGDWNDSQLLPTIQKLMKGYNRYLRPNFNEGPVEIGMSLDIASIDAISEINMDYTATIFLRQRWRDSRLVFPGNESVSVDGRLVSLLWIPDTFIPDSKRSFLHDVTVENRLIRIFSNGTVLYALRITATIACNMDLTKYPMDRQVCTLQLESWGYNLQDVVFYWTRGNDSVKGLDTLRLAQYSVETYYTTVSEAVYETGQYPKLVLHFALRRNVLFFILETYVPSILLVVLSWVSFWISQSSVPARTCIGVTTVLTMTTLMMGARTSLPNANCFIKAIDVYLGICFTFIFGALLEYACAHFYTMQHQTIEDFHRDLLKEFNESNGNGSIPVVTSTQPNQSVEIGSSADEPTEQAAHSDTRNSTVSKEEMAGQGCSLSSVKKASRRAASIFTVENPHNIDCHARTAFPAAFLFVNILYWLYYLFL</sequence>
<evidence type="ECO:0000256" key="15">
    <source>
        <dbReference type="ARBA" id="ARBA00059554"/>
    </source>
</evidence>
<feature type="transmembrane region" description="Helical" evidence="20">
    <location>
        <begin position="240"/>
        <end position="262"/>
    </location>
</feature>
<evidence type="ECO:0000256" key="14">
    <source>
        <dbReference type="ARBA" id="ARBA00024167"/>
    </source>
</evidence>
<dbReference type="InterPro" id="IPR036734">
    <property type="entry name" value="Neur_chan_lig-bd_sf"/>
</dbReference>
<keyword evidence="13 20" id="KW-0407">Ion channel</keyword>
<name>A0A671Z2P6_SPAAU</name>
<evidence type="ECO:0000256" key="1">
    <source>
        <dbReference type="ARBA" id="ARBA00004424"/>
    </source>
</evidence>
<keyword evidence="10" id="KW-0869">Chloride channel</keyword>
<evidence type="ECO:0000256" key="2">
    <source>
        <dbReference type="ARBA" id="ARBA00022448"/>
    </source>
</evidence>
<comment type="subcellular location">
    <subcellularLocation>
        <location evidence="1">Apical cell membrane</location>
        <topology evidence="1">Multi-pass membrane protein</topology>
    </subcellularLocation>
</comment>
<dbReference type="Ensembl" id="ENSSAUT00010072394.1">
    <property type="protein sequence ID" value="ENSSAUP00010069169.1"/>
    <property type="gene ID" value="ENSSAUG00010027414.1"/>
</dbReference>
<keyword evidence="25" id="KW-1185">Reference proteome</keyword>
<evidence type="ECO:0000256" key="4">
    <source>
        <dbReference type="ARBA" id="ARBA00022692"/>
    </source>
</evidence>
<keyword evidence="8 20" id="KW-0472">Membrane</keyword>
<feature type="region of interest" description="Disordered" evidence="21">
    <location>
        <begin position="366"/>
        <end position="396"/>
    </location>
</feature>
<feature type="chain" id="PRO_5025717414" description="Gamma-aminobutyric acid receptor subunit pi" evidence="20">
    <location>
        <begin position="19"/>
        <end position="450"/>
    </location>
</feature>
<evidence type="ECO:0000256" key="5">
    <source>
        <dbReference type="ARBA" id="ARBA00022729"/>
    </source>
</evidence>
<feature type="signal peptide" evidence="20">
    <location>
        <begin position="1"/>
        <end position="18"/>
    </location>
</feature>
<evidence type="ECO:0000259" key="23">
    <source>
        <dbReference type="Pfam" id="PF02932"/>
    </source>
</evidence>
<feature type="domain" description="Neurotransmitter-gated ion-channel transmembrane" evidence="23">
    <location>
        <begin position="247"/>
        <end position="444"/>
    </location>
</feature>
<keyword evidence="7 20" id="KW-0406">Ion transport</keyword>
<dbReference type="GO" id="GO:0034707">
    <property type="term" value="C:chloride channel complex"/>
    <property type="evidence" value="ECO:0007669"/>
    <property type="project" value="UniProtKB-KW"/>
</dbReference>
<evidence type="ECO:0000256" key="10">
    <source>
        <dbReference type="ARBA" id="ARBA00023173"/>
    </source>
</evidence>
<feature type="domain" description="Neurotransmitter-gated ion-channel ligand-binding" evidence="22">
    <location>
        <begin position="39"/>
        <end position="239"/>
    </location>
</feature>
<gene>
    <name evidence="24" type="primary">gabrp</name>
</gene>
<dbReference type="NCBIfam" id="TIGR00860">
    <property type="entry name" value="LIC"/>
    <property type="match status" value="1"/>
</dbReference>
<comment type="similarity">
    <text evidence="16">Belongs to the ligand-gated ion channel (TC 1.A.9) family. Gamma-aminobutyric acid receptor (TC 1.A.9.5) subfamily. GABRP sub-subfamily.</text>
</comment>
<dbReference type="SUPFAM" id="SSF63712">
    <property type="entry name" value="Nicotinic receptor ligand binding domain-like"/>
    <property type="match status" value="1"/>
</dbReference>
<keyword evidence="3" id="KW-1003">Cell membrane</keyword>
<dbReference type="InterPro" id="IPR006202">
    <property type="entry name" value="Neur_chan_lig-bd"/>
</dbReference>
<dbReference type="CDD" id="cd19004">
    <property type="entry name" value="LGIC_ECD_GABAAR_pi"/>
    <property type="match status" value="1"/>
</dbReference>
<dbReference type="InterPro" id="IPR006029">
    <property type="entry name" value="Neurotrans-gated_channel_TM"/>
</dbReference>
<protein>
    <recommendedName>
        <fullName evidence="18">Gamma-aminobutyric acid receptor subunit pi</fullName>
    </recommendedName>
    <alternativeName>
        <fullName evidence="19">GABA(A) receptor subunit pi</fullName>
    </alternativeName>
</protein>
<accession>A0A671Z2P6</accession>
<keyword evidence="11" id="KW-0325">Glycoprotein</keyword>
<evidence type="ECO:0000256" key="11">
    <source>
        <dbReference type="ARBA" id="ARBA00023180"/>
    </source>
</evidence>
<dbReference type="OMA" id="KAQSQGC"/>
<keyword evidence="12" id="KW-0868">Chloride</keyword>
<keyword evidence="4 20" id="KW-0812">Transmembrane</keyword>
<keyword evidence="5 20" id="KW-0732">Signal</keyword>
<reference evidence="24" key="1">
    <citation type="submission" date="2021-04" db="EMBL/GenBank/DDBJ databases">
        <authorList>
            <consortium name="Wellcome Sanger Institute Data Sharing"/>
        </authorList>
    </citation>
    <scope>NUCLEOTIDE SEQUENCE [LARGE SCALE GENOMIC DNA]</scope>
</reference>
<dbReference type="InterPro" id="IPR036719">
    <property type="entry name" value="Neuro-gated_channel_TM_sf"/>
</dbReference>
<feature type="transmembrane region" description="Helical" evidence="20">
    <location>
        <begin position="274"/>
        <end position="294"/>
    </location>
</feature>
<dbReference type="InterPro" id="IPR006201">
    <property type="entry name" value="Neur_channel"/>
</dbReference>
<dbReference type="PROSITE" id="PS51257">
    <property type="entry name" value="PROKAR_LIPOPROTEIN"/>
    <property type="match status" value="1"/>
</dbReference>
<reference evidence="24" key="2">
    <citation type="submission" date="2025-08" db="UniProtKB">
        <authorList>
            <consortium name="Ensembl"/>
        </authorList>
    </citation>
    <scope>IDENTIFICATION</scope>
</reference>
<dbReference type="PANTHER" id="PTHR18945">
    <property type="entry name" value="NEUROTRANSMITTER GATED ION CHANNEL"/>
    <property type="match status" value="1"/>
</dbReference>
<dbReference type="OrthoDB" id="8890589at2759"/>
<reference evidence="24" key="3">
    <citation type="submission" date="2025-09" db="UniProtKB">
        <authorList>
            <consortium name="Ensembl"/>
        </authorList>
    </citation>
    <scope>IDENTIFICATION</scope>
</reference>
<evidence type="ECO:0000256" key="19">
    <source>
        <dbReference type="ARBA" id="ARBA00079775"/>
    </source>
</evidence>
<dbReference type="PROSITE" id="PS00236">
    <property type="entry name" value="NEUROTR_ION_CHANNEL"/>
    <property type="match status" value="1"/>
</dbReference>
<evidence type="ECO:0000256" key="12">
    <source>
        <dbReference type="ARBA" id="ARBA00023214"/>
    </source>
</evidence>
<evidence type="ECO:0000256" key="3">
    <source>
        <dbReference type="ARBA" id="ARBA00022475"/>
    </source>
</evidence>
<evidence type="ECO:0000256" key="21">
    <source>
        <dbReference type="SAM" id="MobiDB-lite"/>
    </source>
</evidence>
<evidence type="ECO:0000256" key="6">
    <source>
        <dbReference type="ARBA" id="ARBA00022989"/>
    </source>
</evidence>
<evidence type="ECO:0000256" key="8">
    <source>
        <dbReference type="ARBA" id="ARBA00023136"/>
    </source>
</evidence>
<dbReference type="InParanoid" id="A0A671Z2P6"/>
<dbReference type="Pfam" id="PF02932">
    <property type="entry name" value="Neur_chan_memb"/>
    <property type="match status" value="1"/>
</dbReference>
<evidence type="ECO:0000259" key="22">
    <source>
        <dbReference type="Pfam" id="PF02931"/>
    </source>
</evidence>
<dbReference type="GO" id="GO:0004890">
    <property type="term" value="F:GABA-A receptor activity"/>
    <property type="evidence" value="ECO:0007669"/>
    <property type="project" value="UniProtKB-ARBA"/>
</dbReference>
<dbReference type="FunFam" id="2.70.170.10:FF:000011">
    <property type="entry name" value="Gamma-aminobutyric acid receptor subunit pi isoform X1"/>
    <property type="match status" value="1"/>
</dbReference>
<evidence type="ECO:0000256" key="13">
    <source>
        <dbReference type="ARBA" id="ARBA00023303"/>
    </source>
</evidence>
<evidence type="ECO:0000313" key="25">
    <source>
        <dbReference type="Proteomes" id="UP000472265"/>
    </source>
</evidence>
<comment type="subunit">
    <text evidence="17">Heteropentamer, formed by a combination of alpha (GABRA1-6), beta (GABRB1-3), gamma (GABRG1-3), delta (GABRD), epsilon (GABRE), rho (GABRR1-3), pi (GABRP) and theta (GABRQ) chains, each subunit exhibiting distinct physiological and pharmacological properties.</text>
</comment>
<dbReference type="GO" id="GO:0022851">
    <property type="term" value="F:GABA-gated chloride ion channel activity"/>
    <property type="evidence" value="ECO:0007669"/>
    <property type="project" value="UniProtKB-ARBA"/>
</dbReference>
<dbReference type="PRINTS" id="PR00253">
    <property type="entry name" value="GABAARECEPTR"/>
</dbReference>
<dbReference type="GeneTree" id="ENSGT00940000166663"/>
<feature type="transmembrane region" description="Helical" evidence="20">
    <location>
        <begin position="306"/>
        <end position="328"/>
    </location>
</feature>
<dbReference type="Proteomes" id="UP000472265">
    <property type="component" value="Chromosome 18"/>
</dbReference>
<feature type="compositionally biased region" description="Basic and acidic residues" evidence="21">
    <location>
        <begin position="381"/>
        <end position="395"/>
    </location>
</feature>
<evidence type="ECO:0000256" key="18">
    <source>
        <dbReference type="ARBA" id="ARBA00070417"/>
    </source>
</evidence>
<dbReference type="SUPFAM" id="SSF90112">
    <property type="entry name" value="Neurotransmitter-gated ion-channel transmembrane pore"/>
    <property type="match status" value="1"/>
</dbReference>
<evidence type="ECO:0000313" key="24">
    <source>
        <dbReference type="Ensembl" id="ENSSAUP00010069169.1"/>
    </source>
</evidence>
<evidence type="ECO:0000256" key="9">
    <source>
        <dbReference type="ARBA" id="ARBA00023157"/>
    </source>
</evidence>
<comment type="catalytic activity">
    <reaction evidence="14">
        <text>chloride(in) = chloride(out)</text>
        <dbReference type="Rhea" id="RHEA:29823"/>
        <dbReference type="ChEBI" id="CHEBI:17996"/>
    </reaction>
</comment>
<evidence type="ECO:0000256" key="7">
    <source>
        <dbReference type="ARBA" id="ARBA00023065"/>
    </source>
</evidence>
<dbReference type="GO" id="GO:0016324">
    <property type="term" value="C:apical plasma membrane"/>
    <property type="evidence" value="ECO:0007669"/>
    <property type="project" value="UniProtKB-SubCell"/>
</dbReference>
<dbReference type="InterPro" id="IPR006028">
    <property type="entry name" value="GABAA/Glycine_rcpt"/>
</dbReference>
<keyword evidence="6 20" id="KW-1133">Transmembrane helix</keyword>
<dbReference type="Gene3D" id="1.20.58.390">
    <property type="entry name" value="Neurotransmitter-gated ion-channel transmembrane domain"/>
    <property type="match status" value="1"/>
</dbReference>
<dbReference type="AlphaFoldDB" id="A0A671Z2P6"/>
<comment type="function">
    <text evidence="15">Pi subunit of the heteropentameric ligand-gated chloride channel gated by gamma-aminobutyric acid (GABA). GABA-gated chloride channels, also named GABA(A) receptors (GABAAR), consist of five subunits arranged around a central pore and contain GABA active binding site(s) located at the alpha and beta subunit interfaces. When activated by GABA, GABAARs selectively allow the flow of chloride anions across the cell membrane down their electrochemical gradient. Pi-containing GABAARs are mostly located in peripheral tissues. In the uterus, pi subunits modulate uterus contraction by altering the sensitivity of GABAARs to pregnanolone. In the lungs, pi-containing GABAARs contribute to pulmonary fluid transport via luminal secretion of chloride.</text>
</comment>
<proteinExistence type="inferred from homology"/>
<dbReference type="Pfam" id="PF02931">
    <property type="entry name" value="Neur_chan_LBD"/>
    <property type="match status" value="1"/>
</dbReference>
<keyword evidence="2 20" id="KW-0813">Transport</keyword>
<organism evidence="24 25">
    <name type="scientific">Sparus aurata</name>
    <name type="common">Gilthead sea bream</name>
    <dbReference type="NCBI Taxonomy" id="8175"/>
    <lineage>
        <taxon>Eukaryota</taxon>
        <taxon>Metazoa</taxon>
        <taxon>Chordata</taxon>
        <taxon>Craniata</taxon>
        <taxon>Vertebrata</taxon>
        <taxon>Euteleostomi</taxon>
        <taxon>Actinopterygii</taxon>
        <taxon>Neopterygii</taxon>
        <taxon>Teleostei</taxon>
        <taxon>Neoteleostei</taxon>
        <taxon>Acanthomorphata</taxon>
        <taxon>Eupercaria</taxon>
        <taxon>Spariformes</taxon>
        <taxon>Sparidae</taxon>
        <taxon>Sparus</taxon>
    </lineage>
</organism>
<dbReference type="PRINTS" id="PR00252">
    <property type="entry name" value="NRIONCHANNEL"/>
</dbReference>